<dbReference type="Proteomes" id="UP000015103">
    <property type="component" value="Unassembled WGS sequence"/>
</dbReference>
<dbReference type="EnsemblMetazoa" id="RPRC006317-RA">
    <property type="protein sequence ID" value="RPRC006317-PA"/>
    <property type="gene ID" value="RPRC006317"/>
</dbReference>
<dbReference type="HOGENOM" id="CLU_1375297_0_0_1"/>
<evidence type="ECO:0000313" key="2">
    <source>
        <dbReference type="Proteomes" id="UP000015103"/>
    </source>
</evidence>
<organism evidence="1 2">
    <name type="scientific">Rhodnius prolixus</name>
    <name type="common">Triatomid bug</name>
    <dbReference type="NCBI Taxonomy" id="13249"/>
    <lineage>
        <taxon>Eukaryota</taxon>
        <taxon>Metazoa</taxon>
        <taxon>Ecdysozoa</taxon>
        <taxon>Arthropoda</taxon>
        <taxon>Hexapoda</taxon>
        <taxon>Insecta</taxon>
        <taxon>Pterygota</taxon>
        <taxon>Neoptera</taxon>
        <taxon>Paraneoptera</taxon>
        <taxon>Hemiptera</taxon>
        <taxon>Heteroptera</taxon>
        <taxon>Panheteroptera</taxon>
        <taxon>Cimicomorpha</taxon>
        <taxon>Reduviidae</taxon>
        <taxon>Triatominae</taxon>
        <taxon>Rhodnius</taxon>
    </lineage>
</organism>
<name>T1HQJ3_RHOPR</name>
<reference evidence="1" key="1">
    <citation type="submission" date="2015-05" db="UniProtKB">
        <authorList>
            <consortium name="EnsemblMetazoa"/>
        </authorList>
    </citation>
    <scope>IDENTIFICATION</scope>
</reference>
<dbReference type="InParanoid" id="T1HQJ3"/>
<dbReference type="EMBL" id="ACPB03008562">
    <property type="status" value="NOT_ANNOTATED_CDS"/>
    <property type="molecule type" value="Genomic_DNA"/>
</dbReference>
<accession>T1HQJ3</accession>
<proteinExistence type="predicted"/>
<dbReference type="VEuPathDB" id="VectorBase:RPRC006317"/>
<evidence type="ECO:0000313" key="1">
    <source>
        <dbReference type="EnsemblMetazoa" id="RPRC006317-PA"/>
    </source>
</evidence>
<dbReference type="AlphaFoldDB" id="T1HQJ3"/>
<protein>
    <submittedName>
        <fullName evidence="1">Uncharacterized protein</fullName>
    </submittedName>
</protein>
<sequence>MNNQEKLGVELQKSLHEAQMYHTHLHALYYKYKSCYDAIVKLTPEEVDLIYKYDLHDTVNRIKKRFWKTLEIFTNVFFSVSNLLLLKENTEKKIENSRSLDINVELEWQIKAISASITYAEHNMMKFRFATRHAPEFMSRIRVILKWPHSKWNGSKLKGLNKNLKLLKNQELILLEHLEKLIKYHFLLFVLSVTVEIAS</sequence>
<keyword evidence="2" id="KW-1185">Reference proteome</keyword>